<feature type="region of interest" description="Disordered" evidence="1">
    <location>
        <begin position="109"/>
        <end position="136"/>
    </location>
</feature>
<evidence type="ECO:0000259" key="3">
    <source>
        <dbReference type="Pfam" id="PF20789"/>
    </source>
</evidence>
<evidence type="ECO:0000256" key="1">
    <source>
        <dbReference type="SAM" id="MobiDB-lite"/>
    </source>
</evidence>
<feature type="domain" description="Acyl-CoA thioesterase-like N-terminal HotDog" evidence="2">
    <location>
        <begin position="20"/>
        <end position="105"/>
    </location>
</feature>
<gene>
    <name evidence="4" type="ORF">KRR39_16110</name>
</gene>
<evidence type="ECO:0000259" key="2">
    <source>
        <dbReference type="Pfam" id="PF13622"/>
    </source>
</evidence>
<dbReference type="CDD" id="cd03443">
    <property type="entry name" value="PaaI_thioesterase"/>
    <property type="match status" value="1"/>
</dbReference>
<reference evidence="4" key="1">
    <citation type="submission" date="2021-06" db="EMBL/GenBank/DDBJ databases">
        <title>Complete genome sequence of Nocardioides sp. G188.</title>
        <authorList>
            <person name="Im W.-T."/>
        </authorList>
    </citation>
    <scope>NUCLEOTIDE SEQUENCE</scope>
    <source>
        <strain evidence="4">G188</strain>
    </source>
</reference>
<dbReference type="AlphaFoldDB" id="A0A975SX12"/>
<proteinExistence type="predicted"/>
<evidence type="ECO:0000313" key="5">
    <source>
        <dbReference type="Proteomes" id="UP000683575"/>
    </source>
</evidence>
<dbReference type="Proteomes" id="UP000683575">
    <property type="component" value="Chromosome"/>
</dbReference>
<name>A0A975SX12_9ACTN</name>
<organism evidence="4 5">
    <name type="scientific">Nocardioides panacis</name>
    <dbReference type="NCBI Taxonomy" id="2849501"/>
    <lineage>
        <taxon>Bacteria</taxon>
        <taxon>Bacillati</taxon>
        <taxon>Actinomycetota</taxon>
        <taxon>Actinomycetes</taxon>
        <taxon>Propionibacteriales</taxon>
        <taxon>Nocardioidaceae</taxon>
        <taxon>Nocardioides</taxon>
    </lineage>
</organism>
<dbReference type="InterPro" id="IPR049449">
    <property type="entry name" value="TesB_ACOT8-like_N"/>
</dbReference>
<accession>A0A975SX12</accession>
<keyword evidence="5" id="KW-1185">Reference proteome</keyword>
<dbReference type="RefSeq" id="WP_216938502.1">
    <property type="nucleotide sequence ID" value="NZ_CP077062.1"/>
</dbReference>
<feature type="domain" description="Acyl-CoA thioesterase-like C-terminal" evidence="3">
    <location>
        <begin position="124"/>
        <end position="256"/>
    </location>
</feature>
<evidence type="ECO:0000313" key="4">
    <source>
        <dbReference type="EMBL" id="QWZ07020.1"/>
    </source>
</evidence>
<feature type="region of interest" description="Disordered" evidence="1">
    <location>
        <begin position="1"/>
        <end position="32"/>
    </location>
</feature>
<dbReference type="KEGG" id="nps:KRR39_16110"/>
<protein>
    <submittedName>
        <fullName evidence="4">Thioesterase family protein</fullName>
    </submittedName>
</protein>
<dbReference type="EMBL" id="CP077062">
    <property type="protein sequence ID" value="QWZ07020.1"/>
    <property type="molecule type" value="Genomic_DNA"/>
</dbReference>
<dbReference type="Pfam" id="PF13622">
    <property type="entry name" value="4HBT_3"/>
    <property type="match status" value="1"/>
</dbReference>
<sequence>MQPFYVPDGPATFTSTPSTAGPWGPDSQHGGPPAALLTRAVERLERAGAARVVGRFTLELLGPVPVGPLRVEASVVRPGRTVEMCEATAYDVRRDRPVARATAWMFPAHEDGPVQQGEPRPHSPADGVPKPPPESWSGGYLDAVDWRWISGAVTEPGPGVVWMRPTVGLVEGEPLGPVQRLMACVDSASGVSAALDPAEWNFLNTELTVHVLRPPVGEWVCVEAETSLGSGSVGVATSRVYDAQGLVARSAQALLVVRR</sequence>
<dbReference type="InterPro" id="IPR049450">
    <property type="entry name" value="ACOT8-like_C"/>
</dbReference>
<dbReference type="Pfam" id="PF20789">
    <property type="entry name" value="4HBT_3C"/>
    <property type="match status" value="1"/>
</dbReference>